<feature type="transmembrane region" description="Helical" evidence="1">
    <location>
        <begin position="189"/>
        <end position="209"/>
    </location>
</feature>
<feature type="transmembrane region" description="Helical" evidence="1">
    <location>
        <begin position="300"/>
        <end position="323"/>
    </location>
</feature>
<feature type="transmembrane region" description="Helical" evidence="1">
    <location>
        <begin position="98"/>
        <end position="115"/>
    </location>
</feature>
<dbReference type="RefSeq" id="WP_051437379.1">
    <property type="nucleotide sequence ID" value="NZ_PHNE01000006.1"/>
</dbReference>
<feature type="transmembrane region" description="Helical" evidence="1">
    <location>
        <begin position="504"/>
        <end position="525"/>
    </location>
</feature>
<keyword evidence="1" id="KW-0472">Membrane</keyword>
<evidence type="ECO:0000313" key="2">
    <source>
        <dbReference type="EMBL" id="PPE04161.1"/>
    </source>
</evidence>
<comment type="caution">
    <text evidence="2">The sequence shown here is derived from an EMBL/GenBank/DDBJ whole genome shotgun (WGS) entry which is preliminary data.</text>
</comment>
<feature type="transmembrane region" description="Helical" evidence="1">
    <location>
        <begin position="12"/>
        <end position="35"/>
    </location>
</feature>
<proteinExistence type="predicted"/>
<protein>
    <submittedName>
        <fullName evidence="2">Uncharacterized protein</fullName>
    </submittedName>
</protein>
<organism evidence="2 3">
    <name type="scientific">Williamsoniiplasma lucivorax</name>
    <dbReference type="NCBI Taxonomy" id="209274"/>
    <lineage>
        <taxon>Bacteria</taxon>
        <taxon>Bacillati</taxon>
        <taxon>Mycoplasmatota</taxon>
        <taxon>Mollicutes</taxon>
        <taxon>Entomoplasmatales</taxon>
        <taxon>Williamsoniiplasma</taxon>
    </lineage>
</organism>
<feature type="transmembrane region" description="Helical" evidence="1">
    <location>
        <begin position="215"/>
        <end position="235"/>
    </location>
</feature>
<feature type="transmembrane region" description="Helical" evidence="1">
    <location>
        <begin position="394"/>
        <end position="415"/>
    </location>
</feature>
<name>A0A2S5RA10_9MOLU</name>
<feature type="transmembrane region" description="Helical" evidence="1">
    <location>
        <begin position="343"/>
        <end position="364"/>
    </location>
</feature>
<feature type="transmembrane region" description="Helical" evidence="1">
    <location>
        <begin position="545"/>
        <end position="572"/>
    </location>
</feature>
<evidence type="ECO:0000256" key="1">
    <source>
        <dbReference type="SAM" id="Phobius"/>
    </source>
</evidence>
<feature type="transmembrane region" description="Helical" evidence="1">
    <location>
        <begin position="55"/>
        <end position="77"/>
    </location>
</feature>
<reference evidence="2 3" key="1">
    <citation type="submission" date="2017-11" db="EMBL/GenBank/DDBJ databases">
        <title>Genome sequence of Entomoplasma lucivorax PIPN-2 (ATCC 49196).</title>
        <authorList>
            <person name="Lo W.-S."/>
            <person name="Gasparich G.E."/>
            <person name="Kuo C.-H."/>
        </authorList>
    </citation>
    <scope>NUCLEOTIDE SEQUENCE [LARGE SCALE GENOMIC DNA]</scope>
    <source>
        <strain evidence="2 3">PIPN-2</strain>
    </source>
</reference>
<feature type="transmembrane region" description="Helical" evidence="1">
    <location>
        <begin position="156"/>
        <end position="177"/>
    </location>
</feature>
<keyword evidence="1" id="KW-0812">Transmembrane</keyword>
<feature type="transmembrane region" description="Helical" evidence="1">
    <location>
        <begin position="274"/>
        <end position="294"/>
    </location>
</feature>
<dbReference type="STRING" id="1399797.GCA_000518285_01618"/>
<dbReference type="AlphaFoldDB" id="A0A2S5RA10"/>
<feature type="transmembrane region" description="Helical" evidence="1">
    <location>
        <begin position="435"/>
        <end position="456"/>
    </location>
</feature>
<feature type="transmembrane region" description="Helical" evidence="1">
    <location>
        <begin position="471"/>
        <end position="492"/>
    </location>
</feature>
<gene>
    <name evidence="2" type="ORF">ELUCI_v1c09410</name>
</gene>
<dbReference type="Proteomes" id="UP000237865">
    <property type="component" value="Unassembled WGS sequence"/>
</dbReference>
<keyword evidence="1" id="KW-1133">Transmembrane helix</keyword>
<sequence length="661" mass="74231">MKNKHGGFQSVMSAMMGAMISIVGAIIQFLMIYWILKAYGSSVNGFIRISTSLSLAAATAEGALGISTVILLMRPMANSDWISANEIISTAKTKYRKSIMTGVLVIALISLLYPLEMAVVPSILNGTPVGIPEIIATAPQVPGGIVKIQIWEMLGIIWILGFKQIVTGSCFGIYENIIMADQKAGMKKIIILFADIVVYGALFLILNRAIDSHEFIHPIIPFLVLLMYGPIRGFMMKFYVKRYYTWIKYYPDFNNYALINSTNKMFWSNLGQDVLANADMILLFVVLGTSGFKITSSLSLYLLIGVNLRATLTSLIVSFREYYVSVLSKNGRLEWEAYSKYELYTFVIAAFAFIFMSMGAPYIVTGLYGQIVAGDFIATQFSTPMIAEKKAVEFIFTSPVFSGIYAATISFILLFQGQTSLIQAKGKFGEVGKSINIIAISFIATELLITFLVMTLTKAEDVHYIVNTLKAFYIVKLTFMTINYIYLLQYTWRFVTYNSTIKYVFSNFLSLIFPVIASILVNIFVVSKQFPLVLFNESGAFVNVVTISIILGIFLVVGIIGFISTLILPIILRPQVGLSMLMSLPILKQIRQSAKDRSKLKRYLEVEIHNLDLLKEQSELVNPELEIHKTKKKNVKKNDQFFEEYTSFDKPKIYKIKSRAK</sequence>
<evidence type="ECO:0000313" key="3">
    <source>
        <dbReference type="Proteomes" id="UP000237865"/>
    </source>
</evidence>
<keyword evidence="3" id="KW-1185">Reference proteome</keyword>
<accession>A0A2S5RA10</accession>
<dbReference type="EMBL" id="PHNE01000006">
    <property type="protein sequence ID" value="PPE04161.1"/>
    <property type="molecule type" value="Genomic_DNA"/>
</dbReference>